<dbReference type="InterPro" id="IPR011993">
    <property type="entry name" value="PH-like_dom_sf"/>
</dbReference>
<dbReference type="AlphaFoldDB" id="A0AA36HGB8"/>
<evidence type="ECO:0000313" key="4">
    <source>
        <dbReference type="Proteomes" id="UP001176961"/>
    </source>
</evidence>
<gene>
    <name evidence="3" type="ORF">CYNAS_LOCUS21640</name>
</gene>
<reference evidence="3" key="1">
    <citation type="submission" date="2023-07" db="EMBL/GenBank/DDBJ databases">
        <authorList>
            <consortium name="CYATHOMIX"/>
        </authorList>
    </citation>
    <scope>NUCLEOTIDE SEQUENCE</scope>
    <source>
        <strain evidence="3">N/A</strain>
    </source>
</reference>
<feature type="region of interest" description="Disordered" evidence="1">
    <location>
        <begin position="237"/>
        <end position="282"/>
    </location>
</feature>
<dbReference type="EMBL" id="CATQJL010000326">
    <property type="protein sequence ID" value="CAJ0609657.1"/>
    <property type="molecule type" value="Genomic_DNA"/>
</dbReference>
<keyword evidence="4" id="KW-1185">Reference proteome</keyword>
<proteinExistence type="predicted"/>
<dbReference type="SMART" id="SM00462">
    <property type="entry name" value="PTB"/>
    <property type="match status" value="1"/>
</dbReference>
<dbReference type="CDD" id="cd01214">
    <property type="entry name" value="PTB_FAM43A"/>
    <property type="match status" value="1"/>
</dbReference>
<dbReference type="PANTHER" id="PTHR11232:SF2">
    <property type="entry name" value="FI05246P"/>
    <property type="match status" value="1"/>
</dbReference>
<evidence type="ECO:0000256" key="1">
    <source>
        <dbReference type="SAM" id="MobiDB-lite"/>
    </source>
</evidence>
<dbReference type="InterPro" id="IPR006020">
    <property type="entry name" value="PTB/PI_dom"/>
</dbReference>
<dbReference type="Pfam" id="PF14719">
    <property type="entry name" value="PID_2"/>
    <property type="match status" value="1"/>
</dbReference>
<feature type="compositionally biased region" description="Low complexity" evidence="1">
    <location>
        <begin position="270"/>
        <end position="282"/>
    </location>
</feature>
<comment type="caution">
    <text evidence="3">The sequence shown here is derived from an EMBL/GenBank/DDBJ whole genome shotgun (WGS) entry which is preliminary data.</text>
</comment>
<dbReference type="SUPFAM" id="SSF50729">
    <property type="entry name" value="PH domain-like"/>
    <property type="match status" value="1"/>
</dbReference>
<dbReference type="PANTHER" id="PTHR11232">
    <property type="entry name" value="PHOSPHOTYROSINE INTERACTION DOMAIN-CONTAINING FAMILY MEMBER"/>
    <property type="match status" value="1"/>
</dbReference>
<evidence type="ECO:0000259" key="2">
    <source>
        <dbReference type="SMART" id="SM00462"/>
    </source>
</evidence>
<evidence type="ECO:0000313" key="3">
    <source>
        <dbReference type="EMBL" id="CAJ0609657.1"/>
    </source>
</evidence>
<feature type="compositionally biased region" description="Acidic residues" evidence="1">
    <location>
        <begin position="244"/>
        <end position="253"/>
    </location>
</feature>
<feature type="domain" description="PID" evidence="2">
    <location>
        <begin position="66"/>
        <end position="201"/>
    </location>
</feature>
<organism evidence="3 4">
    <name type="scientific">Cylicocyclus nassatus</name>
    <name type="common">Nematode worm</name>
    <dbReference type="NCBI Taxonomy" id="53992"/>
    <lineage>
        <taxon>Eukaryota</taxon>
        <taxon>Metazoa</taxon>
        <taxon>Ecdysozoa</taxon>
        <taxon>Nematoda</taxon>
        <taxon>Chromadorea</taxon>
        <taxon>Rhabditida</taxon>
        <taxon>Rhabditina</taxon>
        <taxon>Rhabditomorpha</taxon>
        <taxon>Strongyloidea</taxon>
        <taxon>Strongylidae</taxon>
        <taxon>Cylicocyclus</taxon>
    </lineage>
</organism>
<dbReference type="InterPro" id="IPR051133">
    <property type="entry name" value="Adapter_Engulfment-Domain"/>
</dbReference>
<dbReference type="Gene3D" id="2.30.29.30">
    <property type="entry name" value="Pleckstrin-homology domain (PH domain)/Phosphotyrosine-binding domain (PTB)"/>
    <property type="match status" value="1"/>
</dbReference>
<accession>A0AA36HGB8</accession>
<sequence length="369" mass="42035">MLFQDLSLLQNSYELLIDHKSVNLQFIAQIAGRCSFQMPMLNGSTSASQFFTLPFRRKKQRYTINPPDVCYNVIYLGNVLTIMAGGEHCFEKPLDLIWKAYCNRSDGDLNMGLEITRSGLKAETKEQGLTEYWAHRITSSGAPANYPRIFCWIYKHDGKRLKPELRCHAVLCKRTSDPLIIHTKLQDFLHTALQEYRREKLAVQNSRLNGSAGCPRRKKLLHTGSLNFRPPVCRSKSAPRLGSIDEEQEEPEINSESVCYRAEPDRVESSSDPSSNAASANDTLEVAEGEAANCCSAYCEEEHQMERLNSLDFDSISDESGYHEDKLARGHSEESYYSDGELIFSQRMSYTHHLIYLPDRLDRQKMASP</sequence>
<name>A0AA36HGB8_CYLNA</name>
<dbReference type="InterPro" id="IPR033930">
    <property type="entry name" value="FAM43A/B_PTB"/>
</dbReference>
<protein>
    <recommendedName>
        <fullName evidence="2">PID domain-containing protein</fullName>
    </recommendedName>
</protein>
<dbReference type="Proteomes" id="UP001176961">
    <property type="component" value="Unassembled WGS sequence"/>
</dbReference>